<feature type="transmembrane region" description="Helical" evidence="1">
    <location>
        <begin position="50"/>
        <end position="72"/>
    </location>
</feature>
<proteinExistence type="predicted"/>
<dbReference type="EMBL" id="HBUF01222335">
    <property type="protein sequence ID" value="CAG6669969.1"/>
    <property type="molecule type" value="Transcribed_RNA"/>
</dbReference>
<protein>
    <submittedName>
        <fullName evidence="2">Uncharacterized protein</fullName>
    </submittedName>
</protein>
<accession>A0A8D8SHK4</accession>
<dbReference type="EMBL" id="HBUF01222334">
    <property type="protein sequence ID" value="CAG6669968.1"/>
    <property type="molecule type" value="Transcribed_RNA"/>
</dbReference>
<reference evidence="2" key="1">
    <citation type="submission" date="2021-05" db="EMBL/GenBank/DDBJ databases">
        <authorList>
            <person name="Alioto T."/>
            <person name="Alioto T."/>
            <person name="Gomez Garrido J."/>
        </authorList>
    </citation>
    <scope>NUCLEOTIDE SEQUENCE</scope>
</reference>
<keyword evidence="1" id="KW-0472">Membrane</keyword>
<evidence type="ECO:0000313" key="2">
    <source>
        <dbReference type="EMBL" id="CAG6669969.1"/>
    </source>
</evidence>
<name>A0A8D8SHK4_9HEMI</name>
<organism evidence="2">
    <name type="scientific">Cacopsylla melanoneura</name>
    <dbReference type="NCBI Taxonomy" id="428564"/>
    <lineage>
        <taxon>Eukaryota</taxon>
        <taxon>Metazoa</taxon>
        <taxon>Ecdysozoa</taxon>
        <taxon>Arthropoda</taxon>
        <taxon>Hexapoda</taxon>
        <taxon>Insecta</taxon>
        <taxon>Pterygota</taxon>
        <taxon>Neoptera</taxon>
        <taxon>Paraneoptera</taxon>
        <taxon>Hemiptera</taxon>
        <taxon>Sternorrhyncha</taxon>
        <taxon>Psylloidea</taxon>
        <taxon>Psyllidae</taxon>
        <taxon>Psyllinae</taxon>
        <taxon>Cacopsylla</taxon>
    </lineage>
</organism>
<dbReference type="AlphaFoldDB" id="A0A8D8SHK4"/>
<sequence>MDFLNILHYDLSKKDACGTFKASLDTILHGFSRHLKPDTLRHDLLKKAPVALSTVFYTTLDLGVILSTFYALNFQKSRLRRFQRNFLDIFVFGPPSEMKC</sequence>
<evidence type="ECO:0000256" key="1">
    <source>
        <dbReference type="SAM" id="Phobius"/>
    </source>
</evidence>
<keyword evidence="1" id="KW-1133">Transmembrane helix</keyword>
<keyword evidence="1" id="KW-0812">Transmembrane</keyword>